<keyword evidence="4" id="KW-1185">Reference proteome</keyword>
<dbReference type="EMBL" id="JAAOAO010000381">
    <property type="protein sequence ID" value="KAF5544564.1"/>
    <property type="molecule type" value="Genomic_DNA"/>
</dbReference>
<evidence type="ECO:0000313" key="3">
    <source>
        <dbReference type="EMBL" id="KAF5544564.1"/>
    </source>
</evidence>
<evidence type="ECO:0000256" key="2">
    <source>
        <dbReference type="SAM" id="MobiDB-lite"/>
    </source>
</evidence>
<name>A0A8H5IWR0_9HYPO</name>
<dbReference type="Proteomes" id="UP000574317">
    <property type="component" value="Unassembled WGS sequence"/>
</dbReference>
<accession>A0A8H5IWR0</accession>
<feature type="coiled-coil region" evidence="1">
    <location>
        <begin position="965"/>
        <end position="1062"/>
    </location>
</feature>
<dbReference type="CDD" id="cd14686">
    <property type="entry name" value="bZIP"/>
    <property type="match status" value="1"/>
</dbReference>
<organism evidence="3 4">
    <name type="scientific">Fusarium napiforme</name>
    <dbReference type="NCBI Taxonomy" id="42672"/>
    <lineage>
        <taxon>Eukaryota</taxon>
        <taxon>Fungi</taxon>
        <taxon>Dikarya</taxon>
        <taxon>Ascomycota</taxon>
        <taxon>Pezizomycotina</taxon>
        <taxon>Sordariomycetes</taxon>
        <taxon>Hypocreomycetidae</taxon>
        <taxon>Hypocreales</taxon>
        <taxon>Nectriaceae</taxon>
        <taxon>Fusarium</taxon>
        <taxon>Fusarium fujikuroi species complex</taxon>
    </lineage>
</organism>
<comment type="caution">
    <text evidence="3">The sequence shown here is derived from an EMBL/GenBank/DDBJ whole genome shotgun (WGS) entry which is preliminary data.</text>
</comment>
<evidence type="ECO:0000313" key="4">
    <source>
        <dbReference type="Proteomes" id="UP000574317"/>
    </source>
</evidence>
<dbReference type="InterPro" id="IPR022385">
    <property type="entry name" value="Rhs_assc_core"/>
</dbReference>
<keyword evidence="1" id="KW-0175">Coiled coil</keyword>
<gene>
    <name evidence="3" type="ORF">FNAPI_9380</name>
</gene>
<dbReference type="NCBIfam" id="TIGR03696">
    <property type="entry name" value="Rhs_assc_core"/>
    <property type="match status" value="1"/>
</dbReference>
<sequence>MGPGADAEPADITMVVNYFDGASRLLQSATLRSWEAGSDKSTRWAFSGSTIYDEAQNTIQAAWPFFGDSHCPVKHQTVKSLSTLNFIDAIDRSIGTLNPDHTWSKIKFEPWTIYTFDAGDLIKGPGLPADEDLGYHAKSLSESLYLPSFYDRAALGTNQNAQLAAEKSLVYAGCHTLNYLNSQGTVVQTSRKTTSLKDDRHWVFCYNPRGDKVKEVDPLGRTIQQCIYDLSGRAILRNTMDSGSAAVFFDCLDNPVVSWDSNGCLKLTKYDGLRRVIEVKVVENNKEGYVWSRIEYGDNEAYEASALALNQRNRVVKVWDQSGVRTNDLYDFKGNCIKSTVDHTTTYHSSFDATPDMPLDGELFMIMSEFDALDREKLSTDALGRITRRKYGLGGGLVEVSTSSDGQEWVPHISSIQYDADGLPTVVEHGNSTRTSYTYGDLDRRLVGKKCLRKDGAVLEDISYVYDCLGRIVSTRDAAQQDIFFRNMKVDSSSDYTYDTHGRLVAATGREMLSSADDPWFSSRSDSLQRQLISDGSQMSRYTETYEYDKADNILKKTHRTEDRSAPDWIMSYGYKAIATSNLLEFTKVGKKTETYGYDESGCMTSMSGFSKLEWDGHHRLRASSQQRVTNESVTTGETTWYIYNSSGERVRKITNRLQTADMLVPSKLKETIYIGNCEIERVFEGDGLTARSEIRTSQITESSSPASPLVSIEETNSGGSGSAGDVTKELLRYRMSANLELDDTGGVVSYEEYTPFGTTTLQLSGSAIEAPRAYRYSSYRRDSETSLYFCQARYYAPWIGRWTSPDPKDTADGMNVYCYVANDPINYVDPEGTMKSSGSTNSTRERLAIGARRFGSAFKADVKSKMNLAQVGSTIVFGVLSTGLSYWKTPDDYNAGATFGISLGMGLFGSAVGYAVSVTCASLWECKKGFTTEDARTTAMIAKDDEAEKISDLEGQNGKLTQDQTKANDNIASLKAMIDDLEKKNTNLQEVNIRLEKENADLKESNLGLNGCIISLKEGVTKRQGEIDQKKNEIVKKDNKIAELTKQVDKQARNLKSLQMQIAAIPGLKLIQYEDPENAAIAIWHLAIKTSNYRQARQTDLKIEDLRAVSDHLDNSIRAVQLAATKVFEGRSELSRMDNTLCSLVKFLEGCASGY</sequence>
<dbReference type="PANTHER" id="PTHR32305">
    <property type="match status" value="1"/>
</dbReference>
<dbReference type="AlphaFoldDB" id="A0A8H5IWR0"/>
<protein>
    <submittedName>
        <fullName evidence="3">Rhs repeat-associated core domain-containing protein</fullName>
    </submittedName>
</protein>
<dbReference type="PANTHER" id="PTHR32305:SF15">
    <property type="entry name" value="PROTEIN RHSA-RELATED"/>
    <property type="match status" value="1"/>
</dbReference>
<dbReference type="InterPro" id="IPR050708">
    <property type="entry name" value="T6SS_VgrG/RHS"/>
</dbReference>
<proteinExistence type="predicted"/>
<evidence type="ECO:0000256" key="1">
    <source>
        <dbReference type="SAM" id="Coils"/>
    </source>
</evidence>
<reference evidence="3 4" key="1">
    <citation type="submission" date="2020-05" db="EMBL/GenBank/DDBJ databases">
        <title>Identification and distribution of gene clusters putatively required for synthesis of sphingolipid metabolism inhibitors in phylogenetically diverse species of the filamentous fungus Fusarium.</title>
        <authorList>
            <person name="Kim H.-S."/>
            <person name="Busman M."/>
            <person name="Brown D.W."/>
            <person name="Divon H."/>
            <person name="Uhlig S."/>
            <person name="Proctor R.H."/>
        </authorList>
    </citation>
    <scope>NUCLEOTIDE SEQUENCE [LARGE SCALE GENOMIC DNA]</scope>
    <source>
        <strain evidence="3 4">NRRL 25196</strain>
    </source>
</reference>
<dbReference type="Gene3D" id="2.180.10.10">
    <property type="entry name" value="RHS repeat-associated core"/>
    <property type="match status" value="1"/>
</dbReference>
<feature type="compositionally biased region" description="Polar residues" evidence="2">
    <location>
        <begin position="696"/>
        <end position="707"/>
    </location>
</feature>
<feature type="region of interest" description="Disordered" evidence="2">
    <location>
        <begin position="696"/>
        <end position="724"/>
    </location>
</feature>